<dbReference type="Pfam" id="PF13520">
    <property type="entry name" value="AA_permease_2"/>
    <property type="match status" value="1"/>
</dbReference>
<feature type="transmembrane region" description="Helical" evidence="6">
    <location>
        <begin position="262"/>
        <end position="284"/>
    </location>
</feature>
<feature type="transmembrane region" description="Helical" evidence="6">
    <location>
        <begin position="183"/>
        <end position="203"/>
    </location>
</feature>
<feature type="transmembrane region" description="Helical" evidence="6">
    <location>
        <begin position="68"/>
        <end position="88"/>
    </location>
</feature>
<feature type="transmembrane region" description="Helical" evidence="6">
    <location>
        <begin position="37"/>
        <end position="56"/>
    </location>
</feature>
<feature type="transmembrane region" description="Helical" evidence="6">
    <location>
        <begin position="438"/>
        <end position="459"/>
    </location>
</feature>
<evidence type="ECO:0000256" key="3">
    <source>
        <dbReference type="ARBA" id="ARBA00022692"/>
    </source>
</evidence>
<evidence type="ECO:0000256" key="1">
    <source>
        <dbReference type="ARBA" id="ARBA00004141"/>
    </source>
</evidence>
<accession>A0ABN8FRB2</accession>
<keyword evidence="5 6" id="KW-0472">Membrane</keyword>
<reference evidence="7" key="1">
    <citation type="submission" date="2022-01" db="EMBL/GenBank/DDBJ databases">
        <authorList>
            <person name="Criscuolo A."/>
        </authorList>
    </citation>
    <scope>NUCLEOTIDE SEQUENCE</scope>
    <source>
        <strain evidence="7">CIP111892</strain>
    </source>
</reference>
<dbReference type="EMBL" id="CAKMMG010000001">
    <property type="protein sequence ID" value="CAH1190786.1"/>
    <property type="molecule type" value="Genomic_DNA"/>
</dbReference>
<dbReference type="InterPro" id="IPR002293">
    <property type="entry name" value="AA/rel_permease1"/>
</dbReference>
<dbReference type="PIRSF" id="PIRSF006060">
    <property type="entry name" value="AA_transporter"/>
    <property type="match status" value="1"/>
</dbReference>
<dbReference type="Gene3D" id="1.20.1740.10">
    <property type="entry name" value="Amino acid/polyamine transporter I"/>
    <property type="match status" value="1"/>
</dbReference>
<comment type="subcellular location">
    <subcellularLocation>
        <location evidence="1">Membrane</location>
        <topology evidence="1">Multi-pass membrane protein</topology>
    </subcellularLocation>
</comment>
<protein>
    <recommendedName>
        <fullName evidence="9">Amino acid transporter</fullName>
    </recommendedName>
</protein>
<evidence type="ECO:0000313" key="7">
    <source>
        <dbReference type="EMBL" id="CAH1190786.1"/>
    </source>
</evidence>
<organism evidence="7 8">
    <name type="scientific">Paenibacillus auburnensis</name>
    <dbReference type="NCBI Taxonomy" id="2905649"/>
    <lineage>
        <taxon>Bacteria</taxon>
        <taxon>Bacillati</taxon>
        <taxon>Bacillota</taxon>
        <taxon>Bacilli</taxon>
        <taxon>Bacillales</taxon>
        <taxon>Paenibacillaceae</taxon>
        <taxon>Paenibacillus</taxon>
    </lineage>
</organism>
<keyword evidence="4 6" id="KW-1133">Transmembrane helix</keyword>
<feature type="transmembrane region" description="Helical" evidence="6">
    <location>
        <begin position="394"/>
        <end position="418"/>
    </location>
</feature>
<keyword evidence="8" id="KW-1185">Reference proteome</keyword>
<dbReference type="PANTHER" id="PTHR45649">
    <property type="entry name" value="AMINO-ACID PERMEASE BAT1"/>
    <property type="match status" value="1"/>
</dbReference>
<feature type="transmembrane region" description="Helical" evidence="6">
    <location>
        <begin position="153"/>
        <end position="171"/>
    </location>
</feature>
<evidence type="ECO:0000256" key="4">
    <source>
        <dbReference type="ARBA" id="ARBA00022989"/>
    </source>
</evidence>
<feature type="transmembrane region" description="Helical" evidence="6">
    <location>
        <begin position="312"/>
        <end position="333"/>
    </location>
</feature>
<dbReference type="Proteomes" id="UP000838324">
    <property type="component" value="Unassembled WGS sequence"/>
</dbReference>
<proteinExistence type="predicted"/>
<feature type="transmembrane region" description="Helical" evidence="6">
    <location>
        <begin position="364"/>
        <end position="382"/>
    </location>
</feature>
<evidence type="ECO:0000256" key="2">
    <source>
        <dbReference type="ARBA" id="ARBA00022448"/>
    </source>
</evidence>
<gene>
    <name evidence="7" type="ORF">PAECIP111892_00341</name>
</gene>
<keyword evidence="3 6" id="KW-0812">Transmembrane</keyword>
<feature type="transmembrane region" description="Helical" evidence="6">
    <location>
        <begin position="223"/>
        <end position="241"/>
    </location>
</feature>
<comment type="caution">
    <text evidence="7">The sequence shown here is derived from an EMBL/GenBank/DDBJ whole genome shotgun (WGS) entry which is preliminary data.</text>
</comment>
<evidence type="ECO:0000313" key="8">
    <source>
        <dbReference type="Proteomes" id="UP000838324"/>
    </source>
</evidence>
<sequence length="559" mass="61396">MDMNQIKDEQLLQDKKDLNKFGYAQELLRSMGGFSNFAISFSIISILTGAVSLYGHGLTYGGPGMMGYGWPLVALFVLLIAAALAELASAIPTAGALYHWASVLANKRWGWYTAWINLIGQIGIVAGIDYSAALFADPLLSDVFGYTSTDTTILITFIVILLTHGICNHIGIRMVARLNDFSAWYHIVIAAGLVVTLALFTKSDLQPVSYLFKVGETFSDKPYAFAFLIGLLQAQWTFTGYDASAHTIEETVNPRIRAPWGIFTSVAYSFVFGFIMLAFVTLSIQDAGAATAADNAFIYVISEALGGTFGKIILWLITLAMWFCGLSSITSFSRMMYAFSRDKGMPLSRHWAEISKKYRTPAKAIWLSVALSFLLAFIDYMIKIINPDAAYGTLVFLTAVSVVGLYVAYGIPIFLKLLAQRKGLFQPKHLGPWNLGKYSNIVAVLSLVWIVFISVIMMIPPNQNAAYAMLGMMLILVIMDFTYYRKHFKGPPGCASDLHGGPPAKRTGIGAELRPGNGLCHNSIVYLHTFPAELSSACCCGWRIFVSNCRDLADYFIAA</sequence>
<evidence type="ECO:0000256" key="6">
    <source>
        <dbReference type="SAM" id="Phobius"/>
    </source>
</evidence>
<feature type="transmembrane region" description="Helical" evidence="6">
    <location>
        <begin position="465"/>
        <end position="483"/>
    </location>
</feature>
<name>A0ABN8FRB2_9BACL</name>
<dbReference type="PANTHER" id="PTHR45649:SF26">
    <property type="entry name" value="OS04G0435100 PROTEIN"/>
    <property type="match status" value="1"/>
</dbReference>
<keyword evidence="2" id="KW-0813">Transport</keyword>
<feature type="transmembrane region" description="Helical" evidence="6">
    <location>
        <begin position="109"/>
        <end position="133"/>
    </location>
</feature>
<evidence type="ECO:0008006" key="9">
    <source>
        <dbReference type="Google" id="ProtNLM"/>
    </source>
</evidence>
<evidence type="ECO:0000256" key="5">
    <source>
        <dbReference type="ARBA" id="ARBA00023136"/>
    </source>
</evidence>